<feature type="region of interest" description="Disordered" evidence="2">
    <location>
        <begin position="259"/>
        <end position="316"/>
    </location>
</feature>
<accession>A0A6M2DN55</accession>
<feature type="compositionally biased region" description="Low complexity" evidence="2">
    <location>
        <begin position="259"/>
        <end position="278"/>
    </location>
</feature>
<feature type="compositionally biased region" description="Low complexity" evidence="2">
    <location>
        <begin position="285"/>
        <end position="303"/>
    </location>
</feature>
<dbReference type="EMBL" id="GIIL01003983">
    <property type="protein sequence ID" value="NOV47709.1"/>
    <property type="molecule type" value="Transcribed_RNA"/>
</dbReference>
<dbReference type="InterPro" id="IPR039931">
    <property type="entry name" value="EEIG1/2-like"/>
</dbReference>
<evidence type="ECO:0000313" key="4">
    <source>
        <dbReference type="EMBL" id="NOV47709.1"/>
    </source>
</evidence>
<dbReference type="PANTHER" id="PTHR21456">
    <property type="entry name" value="FAMILY WITH SEQUENCE SIMILARITY 102"/>
    <property type="match status" value="1"/>
</dbReference>
<feature type="region of interest" description="Disordered" evidence="2">
    <location>
        <begin position="156"/>
        <end position="197"/>
    </location>
</feature>
<feature type="compositionally biased region" description="Polar residues" evidence="2">
    <location>
        <begin position="164"/>
        <end position="175"/>
    </location>
</feature>
<protein>
    <recommendedName>
        <fullName evidence="3">C2 NT-type domain-containing protein</fullName>
    </recommendedName>
</protein>
<feature type="region of interest" description="Disordered" evidence="2">
    <location>
        <begin position="468"/>
        <end position="500"/>
    </location>
</feature>
<name>A0A6M2DN55_XENCH</name>
<feature type="domain" description="C2 NT-type" evidence="3">
    <location>
        <begin position="2"/>
        <end position="145"/>
    </location>
</feature>
<evidence type="ECO:0000259" key="3">
    <source>
        <dbReference type="PROSITE" id="PS51840"/>
    </source>
</evidence>
<dbReference type="PROSITE" id="PS51840">
    <property type="entry name" value="C2_NT"/>
    <property type="match status" value="1"/>
</dbReference>
<organism evidence="4">
    <name type="scientific">Xenopsylla cheopis</name>
    <name type="common">Oriental rat flea</name>
    <name type="synonym">Pulex cheopis</name>
    <dbReference type="NCBI Taxonomy" id="163159"/>
    <lineage>
        <taxon>Eukaryota</taxon>
        <taxon>Metazoa</taxon>
        <taxon>Ecdysozoa</taxon>
        <taxon>Arthropoda</taxon>
        <taxon>Hexapoda</taxon>
        <taxon>Insecta</taxon>
        <taxon>Pterygota</taxon>
        <taxon>Neoptera</taxon>
        <taxon>Endopterygota</taxon>
        <taxon>Siphonaptera</taxon>
        <taxon>Pulicidae</taxon>
        <taxon>Xenopsyllinae</taxon>
        <taxon>Xenopsylla</taxon>
    </lineage>
</organism>
<evidence type="ECO:0000256" key="1">
    <source>
        <dbReference type="ARBA" id="ARBA00034780"/>
    </source>
</evidence>
<dbReference type="InterPro" id="IPR019448">
    <property type="entry name" value="NT-C2"/>
</dbReference>
<dbReference type="AlphaFoldDB" id="A0A6M2DN55"/>
<sequence>MAFMTKKKKYKFSVDFRLEELLEVPFVSAVLFAKIRLLDGGSFTEHSTREEVREHSVRWGASFQFVCKMSAPVSTGVLDPCVLRVSVRKELKGGRSYRKLGFCDLNLAEFAAAGVATARRCLLEGYDQRHRQDNSMLRVAIKMSMLSGDILFKVPTPSLKHSRPPSQDDISVSSELESRARDDCSNASGSSGFGSLPKKRPALLGSELLNHNHHHSTSQQDHDAISDVTLSDLTSSCCASESDGLPQYAGNATLLSQSNGSLQHQQQQQNNCHVQSHSRNSSNTSQLSKGSGYSSFSQSQHSRQSSEGDSGHTRSKFPAAVPLVKSSQNKIFGIPIVNNTKIANNYYSRLSPLNNSISSNTSDVTVYGTPDATVQGEDLDTSSADEVFATPEIREPDQDSRVDGYGFDSYRPIGPRQSSMSAIPDMVHNINGHPFLTPLASRKTVSVKLGENRSTAFSKDILDGEEIFKAPEAPPPQRSVKARRSVRNEPLMPKPVDQQRANSMVSLQPGHVYRNASSGSLGPSETGSLDRAKAALERRKKGSGATSTSVLGGPLGSALDGEPTVSGRVEGTRVNPDLLIAELLRTTRLDQVDSKEVSGPTGLQLFIARDGTAAVGSSQDAQSMLSSGARTFQHVVMEDKR</sequence>
<comment type="similarity">
    <text evidence="1">Belongs to the EEIG family.</text>
</comment>
<evidence type="ECO:0000256" key="2">
    <source>
        <dbReference type="SAM" id="MobiDB-lite"/>
    </source>
</evidence>
<feature type="compositionally biased region" description="Polar residues" evidence="2">
    <location>
        <begin position="515"/>
        <end position="527"/>
    </location>
</feature>
<dbReference type="Pfam" id="PF10358">
    <property type="entry name" value="NT-C2"/>
    <property type="match status" value="1"/>
</dbReference>
<dbReference type="PANTHER" id="PTHR21456:SF1">
    <property type="entry name" value="C2 NT-TYPE DOMAIN-CONTAINING PROTEIN"/>
    <property type="match status" value="1"/>
</dbReference>
<proteinExistence type="inferred from homology"/>
<feature type="region of interest" description="Disordered" evidence="2">
    <location>
        <begin position="512"/>
        <end position="570"/>
    </location>
</feature>
<feature type="compositionally biased region" description="Basic and acidic residues" evidence="2">
    <location>
        <begin position="528"/>
        <end position="537"/>
    </location>
</feature>
<reference evidence="4" key="1">
    <citation type="submission" date="2020-03" db="EMBL/GenBank/DDBJ databases">
        <title>Transcriptomic Profiling of the Digestive Tract of the Rat Flea, Xenopsylla cheopis, Following Blood Feeding and Infection with Yersinia pestis.</title>
        <authorList>
            <person name="Bland D.M."/>
            <person name="Martens C.A."/>
            <person name="Virtaneva K."/>
            <person name="Kanakabandi K."/>
            <person name="Long D."/>
            <person name="Rosenke R."/>
            <person name="Saturday G.A."/>
            <person name="Hoyt F.H."/>
            <person name="Bruno D.P."/>
            <person name="Ribeiro J.M.C."/>
            <person name="Hinnebusch J."/>
        </authorList>
    </citation>
    <scope>NUCLEOTIDE SEQUENCE</scope>
</reference>